<dbReference type="EMBL" id="ML995523">
    <property type="protein sequence ID" value="KAF2136369.1"/>
    <property type="molecule type" value="Genomic_DNA"/>
</dbReference>
<dbReference type="AlphaFoldDB" id="A0A6A6AWP7"/>
<evidence type="ECO:0000313" key="1">
    <source>
        <dbReference type="EMBL" id="KAF2136369.1"/>
    </source>
</evidence>
<evidence type="ECO:0000313" key="2">
    <source>
        <dbReference type="Proteomes" id="UP000799438"/>
    </source>
</evidence>
<keyword evidence="2" id="KW-1185">Reference proteome</keyword>
<dbReference type="GeneID" id="54301139"/>
<reference evidence="1" key="1">
    <citation type="journal article" date="2020" name="Stud. Mycol.">
        <title>101 Dothideomycetes genomes: a test case for predicting lifestyles and emergence of pathogens.</title>
        <authorList>
            <person name="Haridas S."/>
            <person name="Albert R."/>
            <person name="Binder M."/>
            <person name="Bloem J."/>
            <person name="Labutti K."/>
            <person name="Salamov A."/>
            <person name="Andreopoulos B."/>
            <person name="Baker S."/>
            <person name="Barry K."/>
            <person name="Bills G."/>
            <person name="Bluhm B."/>
            <person name="Cannon C."/>
            <person name="Castanera R."/>
            <person name="Culley D."/>
            <person name="Daum C."/>
            <person name="Ezra D."/>
            <person name="Gonzalez J."/>
            <person name="Henrissat B."/>
            <person name="Kuo A."/>
            <person name="Liang C."/>
            <person name="Lipzen A."/>
            <person name="Lutzoni F."/>
            <person name="Magnuson J."/>
            <person name="Mondo S."/>
            <person name="Nolan M."/>
            <person name="Ohm R."/>
            <person name="Pangilinan J."/>
            <person name="Park H.-J."/>
            <person name="Ramirez L."/>
            <person name="Alfaro M."/>
            <person name="Sun H."/>
            <person name="Tritt A."/>
            <person name="Yoshinaga Y."/>
            <person name="Zwiers L.-H."/>
            <person name="Turgeon B."/>
            <person name="Goodwin S."/>
            <person name="Spatafora J."/>
            <person name="Crous P."/>
            <person name="Grigoriev I."/>
        </authorList>
    </citation>
    <scope>NUCLEOTIDE SEQUENCE</scope>
    <source>
        <strain evidence="1">CBS 121167</strain>
    </source>
</reference>
<name>A0A6A6AWP7_9PEZI</name>
<organism evidence="1 2">
    <name type="scientific">Aplosporella prunicola CBS 121167</name>
    <dbReference type="NCBI Taxonomy" id="1176127"/>
    <lineage>
        <taxon>Eukaryota</taxon>
        <taxon>Fungi</taxon>
        <taxon>Dikarya</taxon>
        <taxon>Ascomycota</taxon>
        <taxon>Pezizomycotina</taxon>
        <taxon>Dothideomycetes</taxon>
        <taxon>Dothideomycetes incertae sedis</taxon>
        <taxon>Botryosphaeriales</taxon>
        <taxon>Aplosporellaceae</taxon>
        <taxon>Aplosporella</taxon>
    </lineage>
</organism>
<proteinExistence type="predicted"/>
<accession>A0A6A6AWP7</accession>
<sequence>MAGQCKGVTLTKSPCCKFAAAGSDYCKHHQKQSTSNPLPTCHSSILTTLNTAISNNGDRTRGPFSRRKFVKAVAKAVKIATPYLAEALKMPQLEEKQNQYHKMTVLVTKFMQMSNVGSEMQSQLWTHTHQVLTQHALPTIEQRALNAAAGNGPVQGHPIVQQGQPPAYAPRDPAVAAAIVARDVPAIVARAAAARAAAVRATAAHVAAGQAAVLAAVPPAAPAAVPAAVVAAAEAAVQAVAPAPAPVNAGK</sequence>
<protein>
    <submittedName>
        <fullName evidence="1">Uncharacterized protein</fullName>
    </submittedName>
</protein>
<dbReference type="Proteomes" id="UP000799438">
    <property type="component" value="Unassembled WGS sequence"/>
</dbReference>
<gene>
    <name evidence="1" type="ORF">K452DRAFT_313235</name>
</gene>
<dbReference type="RefSeq" id="XP_033392087.1">
    <property type="nucleotide sequence ID" value="XM_033543642.1"/>
</dbReference>